<dbReference type="AlphaFoldDB" id="A0A1X0D371"/>
<dbReference type="RefSeq" id="WP_083032468.1">
    <property type="nucleotide sequence ID" value="NZ_AP022618.1"/>
</dbReference>
<dbReference type="InterPro" id="IPR024516">
    <property type="entry name" value="Mce_C"/>
</dbReference>
<sequence>MKFRGPAIGLALFMVISLGLTWLVFVTLRRDVAGKTHEYSAIFTDVFGLHEGDDVRMAGVRVGRVESVDLDGDKAKVRFVVQDDQTLYGNTVGSVVYQNIVGQRFLGLSLGSIGEHNVLEPGGTIPVEQTDPSFDVGNLLNGYQPLFAVLSTKDADNLTKGIIQSLQGDQNSITALVSQTSQVTETFAGKDQALGEVITNLDKVVVNLAAQNESLDKVIKQTHKVVTDFNARRPQLVDSMGSISRVTKELGNTANAVRPSLDDLLSRQPGFVSHMISIEPQLAFTGDNLPLMLKGIARMTNEGAFAQVYACDMNLTGFFPGLNDVIPIIVNAATPGSQAMYTPRCRSMANG</sequence>
<dbReference type="Pfam" id="PF11887">
    <property type="entry name" value="Mce4_CUP1"/>
    <property type="match status" value="1"/>
</dbReference>
<dbReference type="NCBIfam" id="TIGR00996">
    <property type="entry name" value="Mtu_fam_mce"/>
    <property type="match status" value="1"/>
</dbReference>
<evidence type="ECO:0000259" key="1">
    <source>
        <dbReference type="Pfam" id="PF02470"/>
    </source>
</evidence>
<dbReference type="InterPro" id="IPR005693">
    <property type="entry name" value="Mce"/>
</dbReference>
<feature type="domain" description="Mce/MlaD" evidence="1">
    <location>
        <begin position="36"/>
        <end position="109"/>
    </location>
</feature>
<keyword evidence="4" id="KW-1185">Reference proteome</keyword>
<name>A0A1X0D371_9MYCO</name>
<dbReference type="InterPro" id="IPR052336">
    <property type="entry name" value="MlaD_Phospholipid_Transporter"/>
</dbReference>
<dbReference type="OrthoDB" id="338143at2"/>
<comment type="caution">
    <text evidence="3">The sequence shown here is derived from an EMBL/GenBank/DDBJ whole genome shotgun (WGS) entry which is preliminary data.</text>
</comment>
<accession>A0A1X0D371</accession>
<dbReference type="STRING" id="444597.BST26_16510"/>
<feature type="domain" description="Mammalian cell entry C-terminal" evidence="2">
    <location>
        <begin position="117"/>
        <end position="267"/>
    </location>
</feature>
<dbReference type="PANTHER" id="PTHR33371">
    <property type="entry name" value="INTERMEMBRANE PHOSPHOLIPID TRANSPORT SYSTEM BINDING PROTEIN MLAD-RELATED"/>
    <property type="match status" value="1"/>
</dbReference>
<dbReference type="PANTHER" id="PTHR33371:SF17">
    <property type="entry name" value="MCE-FAMILY PROTEIN MCE1B"/>
    <property type="match status" value="1"/>
</dbReference>
<reference evidence="3 4" key="1">
    <citation type="submission" date="2016-12" db="EMBL/GenBank/DDBJ databases">
        <title>The new phylogeny of genus Mycobacterium.</title>
        <authorList>
            <person name="Tortoli E."/>
            <person name="Trovato A."/>
            <person name="Cirillo D.M."/>
        </authorList>
    </citation>
    <scope>NUCLEOTIDE SEQUENCE [LARGE SCALE GENOMIC DNA]</scope>
    <source>
        <strain evidence="3 4">DSM 45130</strain>
    </source>
</reference>
<dbReference type="GO" id="GO:0051701">
    <property type="term" value="P:biological process involved in interaction with host"/>
    <property type="evidence" value="ECO:0007669"/>
    <property type="project" value="TreeGrafter"/>
</dbReference>
<dbReference type="InterPro" id="IPR003399">
    <property type="entry name" value="Mce/MlaD"/>
</dbReference>
<evidence type="ECO:0000259" key="2">
    <source>
        <dbReference type="Pfam" id="PF11887"/>
    </source>
</evidence>
<protein>
    <submittedName>
        <fullName evidence="3">Mammalian cell entry protein</fullName>
    </submittedName>
</protein>
<dbReference type="GO" id="GO:0005576">
    <property type="term" value="C:extracellular region"/>
    <property type="evidence" value="ECO:0007669"/>
    <property type="project" value="TreeGrafter"/>
</dbReference>
<dbReference type="EMBL" id="MVHS01000047">
    <property type="protein sequence ID" value="ORA66866.1"/>
    <property type="molecule type" value="Genomic_DNA"/>
</dbReference>
<evidence type="ECO:0000313" key="3">
    <source>
        <dbReference type="EMBL" id="ORA66866.1"/>
    </source>
</evidence>
<proteinExistence type="predicted"/>
<organism evidence="3 4">
    <name type="scientific">Mycolicibacterium insubricum</name>
    <dbReference type="NCBI Taxonomy" id="444597"/>
    <lineage>
        <taxon>Bacteria</taxon>
        <taxon>Bacillati</taxon>
        <taxon>Actinomycetota</taxon>
        <taxon>Actinomycetes</taxon>
        <taxon>Mycobacteriales</taxon>
        <taxon>Mycobacteriaceae</taxon>
        <taxon>Mycolicibacterium</taxon>
    </lineage>
</organism>
<gene>
    <name evidence="3" type="ORF">BST26_16510</name>
</gene>
<dbReference type="Pfam" id="PF02470">
    <property type="entry name" value="MlaD"/>
    <property type="match status" value="1"/>
</dbReference>
<evidence type="ECO:0000313" key="4">
    <source>
        <dbReference type="Proteomes" id="UP000192801"/>
    </source>
</evidence>
<dbReference type="Proteomes" id="UP000192801">
    <property type="component" value="Unassembled WGS sequence"/>
</dbReference>